<keyword evidence="2" id="KW-1185">Reference proteome</keyword>
<sequence length="129" mass="14394">MSWSQRPVKNNAMNILSLILVSKWMDSPSLSIAQYCKRVQKSQQLFELLDYTGIVRSQCAWNLARLRLGMNLGSCELGDERSPRTARMIGPLQQWAVTSPQFCMLPFVVLSSSLHPFSTAVSADCSVPA</sequence>
<evidence type="ECO:0000313" key="2">
    <source>
        <dbReference type="Proteomes" id="UP000822688"/>
    </source>
</evidence>
<reference evidence="1" key="1">
    <citation type="submission" date="2020-06" db="EMBL/GenBank/DDBJ databases">
        <title>WGS assembly of Ceratodon purpureus strain R40.</title>
        <authorList>
            <person name="Carey S.B."/>
            <person name="Jenkins J."/>
            <person name="Shu S."/>
            <person name="Lovell J.T."/>
            <person name="Sreedasyam A."/>
            <person name="Maumus F."/>
            <person name="Tiley G.P."/>
            <person name="Fernandez-Pozo N."/>
            <person name="Barry K."/>
            <person name="Chen C."/>
            <person name="Wang M."/>
            <person name="Lipzen A."/>
            <person name="Daum C."/>
            <person name="Saski C.A."/>
            <person name="Payton A.C."/>
            <person name="Mcbreen J.C."/>
            <person name="Conrad R.E."/>
            <person name="Kollar L.M."/>
            <person name="Olsson S."/>
            <person name="Huttunen S."/>
            <person name="Landis J.B."/>
            <person name="Wickett N.J."/>
            <person name="Johnson M.G."/>
            <person name="Rensing S.A."/>
            <person name="Grimwood J."/>
            <person name="Schmutz J."/>
            <person name="Mcdaniel S.F."/>
        </authorList>
    </citation>
    <scope>NUCLEOTIDE SEQUENCE</scope>
    <source>
        <strain evidence="1">R40</strain>
    </source>
</reference>
<dbReference type="Proteomes" id="UP000822688">
    <property type="component" value="Chromosome 12"/>
</dbReference>
<gene>
    <name evidence="1" type="ORF">KC19_12G171500</name>
</gene>
<organism evidence="1 2">
    <name type="scientific">Ceratodon purpureus</name>
    <name type="common">Fire moss</name>
    <name type="synonym">Dicranum purpureum</name>
    <dbReference type="NCBI Taxonomy" id="3225"/>
    <lineage>
        <taxon>Eukaryota</taxon>
        <taxon>Viridiplantae</taxon>
        <taxon>Streptophyta</taxon>
        <taxon>Embryophyta</taxon>
        <taxon>Bryophyta</taxon>
        <taxon>Bryophytina</taxon>
        <taxon>Bryopsida</taxon>
        <taxon>Dicranidae</taxon>
        <taxon>Pseudoditrichales</taxon>
        <taxon>Ditrichaceae</taxon>
        <taxon>Ceratodon</taxon>
    </lineage>
</organism>
<proteinExistence type="predicted"/>
<evidence type="ECO:0000313" key="1">
    <source>
        <dbReference type="EMBL" id="KAG0555469.1"/>
    </source>
</evidence>
<name>A0A8T0GBT8_CERPU</name>
<dbReference type="EMBL" id="CM026433">
    <property type="protein sequence ID" value="KAG0555469.1"/>
    <property type="molecule type" value="Genomic_DNA"/>
</dbReference>
<comment type="caution">
    <text evidence="1">The sequence shown here is derived from an EMBL/GenBank/DDBJ whole genome shotgun (WGS) entry which is preliminary data.</text>
</comment>
<dbReference type="AlphaFoldDB" id="A0A8T0GBT8"/>
<protein>
    <submittedName>
        <fullName evidence="1">Uncharacterized protein</fullName>
    </submittedName>
</protein>
<accession>A0A8T0GBT8</accession>